<dbReference type="HOGENOM" id="CLU_1145715_0_0_0"/>
<dbReference type="Proteomes" id="UP000010467">
    <property type="component" value="Chromosome"/>
</dbReference>
<protein>
    <submittedName>
        <fullName evidence="1">Uncharacterized protein</fullName>
    </submittedName>
</protein>
<organism evidence="1 2">
    <name type="scientific">Deinococcus peraridilitoris (strain DSM 19664 / LMG 22246 / CIP 109416 / KR-200)</name>
    <dbReference type="NCBI Taxonomy" id="937777"/>
    <lineage>
        <taxon>Bacteria</taxon>
        <taxon>Thermotogati</taxon>
        <taxon>Deinococcota</taxon>
        <taxon>Deinococci</taxon>
        <taxon>Deinococcales</taxon>
        <taxon>Deinococcaceae</taxon>
        <taxon>Deinococcus</taxon>
    </lineage>
</organism>
<sequence length="242" mass="27188">MKKRERTEPYGGSPLCGAKLRGKEATCRNAAGFKTDHPSQGKCYLHGGKTPVKHGRYSLLKHARLRELLEQAEQDPDPLDLTQDVLLMRAVVHDYLDRHGLVTDAILAWHASFNHAFESDMREWRKAFAEWIEECQHLGYEEGEPPELPLPEKYAPKPRQVPDIAGVVGLLGQVGAMADRIQKHKQQQSLSMAAVNHLLEQFAVEVLHATQEVISDPATRTKLLENVERRWATIPVLGKPGS</sequence>
<dbReference type="OrthoDB" id="72466at2"/>
<dbReference type="STRING" id="937777.Deipe_1459"/>
<evidence type="ECO:0000313" key="2">
    <source>
        <dbReference type="Proteomes" id="UP000010467"/>
    </source>
</evidence>
<evidence type="ECO:0000313" key="1">
    <source>
        <dbReference type="EMBL" id="AFZ67000.1"/>
    </source>
</evidence>
<proteinExistence type="predicted"/>
<dbReference type="EMBL" id="CP003382">
    <property type="protein sequence ID" value="AFZ67000.1"/>
    <property type="molecule type" value="Genomic_DNA"/>
</dbReference>
<dbReference type="RefSeq" id="WP_015235308.1">
    <property type="nucleotide sequence ID" value="NC_019793.1"/>
</dbReference>
<dbReference type="KEGG" id="dpd:Deipe_1459"/>
<dbReference type="PATRIC" id="fig|937777.3.peg.1464"/>
<gene>
    <name evidence="1" type="ordered locus">Deipe_1459</name>
</gene>
<accession>L0A1W2</accession>
<dbReference type="AlphaFoldDB" id="L0A1W2"/>
<name>L0A1W2_DEIPD</name>
<reference evidence="2" key="1">
    <citation type="submission" date="2012-03" db="EMBL/GenBank/DDBJ databases">
        <title>Complete sequence of chromosome of Deinococcus peraridilitoris DSM 19664.</title>
        <authorList>
            <person name="Lucas S."/>
            <person name="Copeland A."/>
            <person name="Lapidus A."/>
            <person name="Glavina del Rio T."/>
            <person name="Dalin E."/>
            <person name="Tice H."/>
            <person name="Bruce D."/>
            <person name="Goodwin L."/>
            <person name="Pitluck S."/>
            <person name="Peters L."/>
            <person name="Mikhailova N."/>
            <person name="Lu M."/>
            <person name="Kyrpides N."/>
            <person name="Mavromatis K."/>
            <person name="Ivanova N."/>
            <person name="Brettin T."/>
            <person name="Detter J.C."/>
            <person name="Han C."/>
            <person name="Larimer F."/>
            <person name="Land M."/>
            <person name="Hauser L."/>
            <person name="Markowitz V."/>
            <person name="Cheng J.-F."/>
            <person name="Hugenholtz P."/>
            <person name="Woyke T."/>
            <person name="Wu D."/>
            <person name="Pukall R."/>
            <person name="Steenblock K."/>
            <person name="Brambilla E."/>
            <person name="Klenk H.-P."/>
            <person name="Eisen J.A."/>
        </authorList>
    </citation>
    <scope>NUCLEOTIDE SEQUENCE [LARGE SCALE GENOMIC DNA]</scope>
    <source>
        <strain evidence="2">DSM 19664 / LMG 22246 / CIP 109416 / KR-200</strain>
    </source>
</reference>
<keyword evidence="2" id="KW-1185">Reference proteome</keyword>